<proteinExistence type="predicted"/>
<keyword evidence="1" id="KW-0472">Membrane</keyword>
<dbReference type="EnsemblPlants" id="Pp3c1_33350V3.4">
    <property type="protein sequence ID" value="Pp3c1_33350V3.4"/>
    <property type="gene ID" value="Pp3c1_33350"/>
</dbReference>
<evidence type="ECO:0000256" key="1">
    <source>
        <dbReference type="SAM" id="Phobius"/>
    </source>
</evidence>
<organism evidence="2 3">
    <name type="scientific">Physcomitrium patens</name>
    <name type="common">Spreading-leaved earth moss</name>
    <name type="synonym">Physcomitrella patens</name>
    <dbReference type="NCBI Taxonomy" id="3218"/>
    <lineage>
        <taxon>Eukaryota</taxon>
        <taxon>Viridiplantae</taxon>
        <taxon>Streptophyta</taxon>
        <taxon>Embryophyta</taxon>
        <taxon>Bryophyta</taxon>
        <taxon>Bryophytina</taxon>
        <taxon>Bryopsida</taxon>
        <taxon>Funariidae</taxon>
        <taxon>Funariales</taxon>
        <taxon>Funariaceae</taxon>
        <taxon>Physcomitrium</taxon>
    </lineage>
</organism>
<gene>
    <name evidence="2" type="primary">LOC112279765</name>
</gene>
<dbReference type="EnsemblPlants" id="Pp3c1_33350V3.5">
    <property type="protein sequence ID" value="Pp3c1_33350V3.5"/>
    <property type="gene ID" value="Pp3c1_33350"/>
</dbReference>
<dbReference type="Gramene" id="Pp3c1_33350V3.4">
    <property type="protein sequence ID" value="Pp3c1_33350V3.4"/>
    <property type="gene ID" value="Pp3c1_33350"/>
</dbReference>
<accession>A0A7I4BUL6</accession>
<dbReference type="AlphaFoldDB" id="A0A7I4BUL6"/>
<dbReference type="Gramene" id="Pp3c1_33350V3.5">
    <property type="protein sequence ID" value="Pp3c1_33350V3.5"/>
    <property type="gene ID" value="Pp3c1_33350"/>
</dbReference>
<sequence length="723" mass="80198">MYVSVLPQPRQHAGENCRCQSSEAVMASLTKGKNMLDSLIAGETTLKDFFGGKYSEKTQGLDRSPSGTRKWIKELSSLANVVVGHCARILQLHPEELQRHFEEEAPTSAKHPSKYALHLLEYSCFRALSVQHQVTDHLSDKDFRRLTFDMMLAWEAPGATDRPVLKVDVESTIGPDSFARIAPAIPSVADAITVHSQFESLTASSGNRLPFATYDKYLEKLDKSIKAIKNQVTPSLLKALQLEKDETLIDIDGTATTQPVLQHVGVSTWPGRLTLTDHAFYFEAAGVVSYDKPKKFDLSAELKHAVKPALTGPWGARLFDKAVMYKSSATVEPVVLEFPELTGRSRRDYWLTIIREVVSVHQFIRTYQLEGVGKAEALAKAVLGIARLRATRETFHSLPLKPESLLTFSFATEITGGDLILAELANSLRSTGRSEGQVTEESSYLGHKIYASSAAAVVATFRPSASKGVEKMKESPVPIGEILIGEITPLEKAILQSRDNSKKVLQAQATIEEVKVEGIDTNAAVMKELLTPLVAVTTWLQAVLAWEEPSKSFTFCVIGTYIIVKGWLAYMFPLLLVSMALYMAYVRYMRAGAAIKEVLVLKPPKMNAVEQVLALQQALSQLEGLIQTGNIFLLKTRAVVLSVLPEATNQVIALLLVVATILLIFPTRWLILVTFLNVFTSEMPARAETTRRFIRRINEWWYGIPVVPVRFVKPEVESEKICK</sequence>
<reference evidence="2 3" key="1">
    <citation type="journal article" date="2008" name="Science">
        <title>The Physcomitrella genome reveals evolutionary insights into the conquest of land by plants.</title>
        <authorList>
            <person name="Rensing S."/>
            <person name="Lang D."/>
            <person name="Zimmer A."/>
            <person name="Terry A."/>
            <person name="Salamov A."/>
            <person name="Shapiro H."/>
            <person name="Nishiyama T."/>
            <person name="Perroud P.-F."/>
            <person name="Lindquist E."/>
            <person name="Kamisugi Y."/>
            <person name="Tanahashi T."/>
            <person name="Sakakibara K."/>
            <person name="Fujita T."/>
            <person name="Oishi K."/>
            <person name="Shin-I T."/>
            <person name="Kuroki Y."/>
            <person name="Toyoda A."/>
            <person name="Suzuki Y."/>
            <person name="Hashimoto A."/>
            <person name="Yamaguchi K."/>
            <person name="Sugano A."/>
            <person name="Kohara Y."/>
            <person name="Fujiyama A."/>
            <person name="Anterola A."/>
            <person name="Aoki S."/>
            <person name="Ashton N."/>
            <person name="Barbazuk W.B."/>
            <person name="Barker E."/>
            <person name="Bennetzen J."/>
            <person name="Bezanilla M."/>
            <person name="Blankenship R."/>
            <person name="Cho S.H."/>
            <person name="Dutcher S."/>
            <person name="Estelle M."/>
            <person name="Fawcett J.A."/>
            <person name="Gundlach H."/>
            <person name="Hanada K."/>
            <person name="Heyl A."/>
            <person name="Hicks K.A."/>
            <person name="Hugh J."/>
            <person name="Lohr M."/>
            <person name="Mayer K."/>
            <person name="Melkozernov A."/>
            <person name="Murata T."/>
            <person name="Nelson D."/>
            <person name="Pils B."/>
            <person name="Prigge M."/>
            <person name="Reiss B."/>
            <person name="Renner T."/>
            <person name="Rombauts S."/>
            <person name="Rushton P."/>
            <person name="Sanderfoot A."/>
            <person name="Schween G."/>
            <person name="Shiu S.-H."/>
            <person name="Stueber K."/>
            <person name="Theodoulou F.L."/>
            <person name="Tu H."/>
            <person name="Van de Peer Y."/>
            <person name="Verrier P.J."/>
            <person name="Waters E."/>
            <person name="Wood A."/>
            <person name="Yang L."/>
            <person name="Cove D."/>
            <person name="Cuming A."/>
            <person name="Hasebe M."/>
            <person name="Lucas S."/>
            <person name="Mishler D.B."/>
            <person name="Reski R."/>
            <person name="Grigoriev I."/>
            <person name="Quatrano R.S."/>
            <person name="Boore J.L."/>
        </authorList>
    </citation>
    <scope>NUCLEOTIDE SEQUENCE [LARGE SCALE GENOMIC DNA]</scope>
    <source>
        <strain evidence="2 3">cv. Gransden 2004</strain>
    </source>
</reference>
<reference evidence="2" key="3">
    <citation type="submission" date="2020-12" db="UniProtKB">
        <authorList>
            <consortium name="EnsemblPlants"/>
        </authorList>
    </citation>
    <scope>IDENTIFICATION</scope>
</reference>
<dbReference type="Proteomes" id="UP000006727">
    <property type="component" value="Chromosome 1"/>
</dbReference>
<dbReference type="GeneID" id="112279765"/>
<dbReference type="Pfam" id="PF04842">
    <property type="entry name" value="DUF639"/>
    <property type="match status" value="1"/>
</dbReference>
<evidence type="ECO:0000313" key="3">
    <source>
        <dbReference type="Proteomes" id="UP000006727"/>
    </source>
</evidence>
<feature type="transmembrane region" description="Helical" evidence="1">
    <location>
        <begin position="567"/>
        <end position="586"/>
    </location>
</feature>
<dbReference type="EMBL" id="ABEU02000001">
    <property type="status" value="NOT_ANNOTATED_CDS"/>
    <property type="molecule type" value="Genomic_DNA"/>
</dbReference>
<evidence type="ECO:0000313" key="2">
    <source>
        <dbReference type="EnsemblPlants" id="Pp3c1_33350V3.5"/>
    </source>
</evidence>
<dbReference type="InterPro" id="IPR006927">
    <property type="entry name" value="DUF639"/>
</dbReference>
<dbReference type="PANTHER" id="PTHR31860">
    <property type="entry name" value="HEAT-INDUCIBLE TRANSCRIPTION REPRESSOR (DUF639)-RELATED"/>
    <property type="match status" value="1"/>
</dbReference>
<protein>
    <submittedName>
        <fullName evidence="2">Uncharacterized protein</fullName>
    </submittedName>
</protein>
<dbReference type="KEGG" id="ppp:112279765"/>
<keyword evidence="1" id="KW-0812">Transmembrane</keyword>
<reference evidence="2 3" key="2">
    <citation type="journal article" date="2018" name="Plant J.">
        <title>The Physcomitrella patens chromosome-scale assembly reveals moss genome structure and evolution.</title>
        <authorList>
            <person name="Lang D."/>
            <person name="Ullrich K.K."/>
            <person name="Murat F."/>
            <person name="Fuchs J."/>
            <person name="Jenkins J."/>
            <person name="Haas F.B."/>
            <person name="Piednoel M."/>
            <person name="Gundlach H."/>
            <person name="Van Bel M."/>
            <person name="Meyberg R."/>
            <person name="Vives C."/>
            <person name="Morata J."/>
            <person name="Symeonidi A."/>
            <person name="Hiss M."/>
            <person name="Muchero W."/>
            <person name="Kamisugi Y."/>
            <person name="Saleh O."/>
            <person name="Blanc G."/>
            <person name="Decker E.L."/>
            <person name="van Gessel N."/>
            <person name="Grimwood J."/>
            <person name="Hayes R.D."/>
            <person name="Graham S.W."/>
            <person name="Gunter L.E."/>
            <person name="McDaniel S.F."/>
            <person name="Hoernstein S.N.W."/>
            <person name="Larsson A."/>
            <person name="Li F.W."/>
            <person name="Perroud P.F."/>
            <person name="Phillips J."/>
            <person name="Ranjan P."/>
            <person name="Rokshar D.S."/>
            <person name="Rothfels C.J."/>
            <person name="Schneider L."/>
            <person name="Shu S."/>
            <person name="Stevenson D.W."/>
            <person name="Thummler F."/>
            <person name="Tillich M."/>
            <person name="Villarreal Aguilar J.C."/>
            <person name="Widiez T."/>
            <person name="Wong G.K."/>
            <person name="Wymore A."/>
            <person name="Zhang Y."/>
            <person name="Zimmer A.D."/>
            <person name="Quatrano R.S."/>
            <person name="Mayer K.F.X."/>
            <person name="Goodstein D."/>
            <person name="Casacuberta J.M."/>
            <person name="Vandepoele K."/>
            <person name="Reski R."/>
            <person name="Cuming A.C."/>
            <person name="Tuskan G.A."/>
            <person name="Maumus F."/>
            <person name="Salse J."/>
            <person name="Schmutz J."/>
            <person name="Rensing S.A."/>
        </authorList>
    </citation>
    <scope>NUCLEOTIDE SEQUENCE [LARGE SCALE GENOMIC DNA]</scope>
    <source>
        <strain evidence="2 3">cv. Gransden 2004</strain>
    </source>
</reference>
<dbReference type="PANTHER" id="PTHR31860:SF6">
    <property type="entry name" value="HEAT-INDUCIBLE TRANSCRIPTION REPRESSOR (DUF639)"/>
    <property type="match status" value="1"/>
</dbReference>
<keyword evidence="1" id="KW-1133">Transmembrane helix</keyword>
<name>A0A7I4BUL6_PHYPA</name>
<feature type="transmembrane region" description="Helical" evidence="1">
    <location>
        <begin position="651"/>
        <end position="676"/>
    </location>
</feature>
<keyword evidence="3" id="KW-1185">Reference proteome</keyword>
<dbReference type="RefSeq" id="XP_024370204.1">
    <property type="nucleotide sequence ID" value="XM_024514436.2"/>
</dbReference>
<dbReference type="OrthoDB" id="2016709at2759"/>